<keyword evidence="2" id="KW-1185">Reference proteome</keyword>
<reference evidence="1 2" key="1">
    <citation type="submission" date="2021-03" db="EMBL/GenBank/DDBJ databases">
        <title>Metabolic Capacity of the Antarctic Cyanobacterium Phormidium pseudopriestleyi that Sustains Oxygenic Photosynthesis in the Presence of Hydrogen Sulfide.</title>
        <authorList>
            <person name="Lumian J.E."/>
            <person name="Jungblut A.D."/>
            <person name="Dillon M.L."/>
            <person name="Hawes I."/>
            <person name="Doran P.T."/>
            <person name="Mackey T.J."/>
            <person name="Dick G.J."/>
            <person name="Grettenberger C.L."/>
            <person name="Sumner D.Y."/>
        </authorList>
    </citation>
    <scope>NUCLEOTIDE SEQUENCE [LARGE SCALE GENOMIC DNA]</scope>
    <source>
        <strain evidence="1 2">FRX01</strain>
    </source>
</reference>
<evidence type="ECO:0000313" key="1">
    <source>
        <dbReference type="EMBL" id="MBO0350588.1"/>
    </source>
</evidence>
<accession>A0ABS3FUZ0</accession>
<dbReference type="EMBL" id="JAFLQW010000427">
    <property type="protein sequence ID" value="MBO0350588.1"/>
    <property type="molecule type" value="Genomic_DNA"/>
</dbReference>
<sequence>MTSPKNSAKKSSPQSSKLFDMLSDLAKNPDKVQEFNENPSQVLDEYEIEEELKALLMSKKNWNKFTEAVQKEAEKYGLKAP</sequence>
<dbReference type="RefSeq" id="WP_207089062.1">
    <property type="nucleotide sequence ID" value="NZ_JAFLQW010000427.1"/>
</dbReference>
<protein>
    <submittedName>
        <fullName evidence="1">Uncharacterized protein</fullName>
    </submittedName>
</protein>
<proteinExistence type="predicted"/>
<evidence type="ECO:0000313" key="2">
    <source>
        <dbReference type="Proteomes" id="UP000664844"/>
    </source>
</evidence>
<dbReference type="Proteomes" id="UP000664844">
    <property type="component" value="Unassembled WGS sequence"/>
</dbReference>
<organism evidence="1 2">
    <name type="scientific">Phormidium pseudopriestleyi FRX01</name>
    <dbReference type="NCBI Taxonomy" id="1759528"/>
    <lineage>
        <taxon>Bacteria</taxon>
        <taxon>Bacillati</taxon>
        <taxon>Cyanobacteriota</taxon>
        <taxon>Cyanophyceae</taxon>
        <taxon>Oscillatoriophycideae</taxon>
        <taxon>Oscillatoriales</taxon>
        <taxon>Oscillatoriaceae</taxon>
        <taxon>Phormidium</taxon>
    </lineage>
</organism>
<name>A0ABS3FUZ0_9CYAN</name>
<gene>
    <name evidence="1" type="ORF">J0895_16095</name>
</gene>
<comment type="caution">
    <text evidence="1">The sequence shown here is derived from an EMBL/GenBank/DDBJ whole genome shotgun (WGS) entry which is preliminary data.</text>
</comment>